<keyword evidence="8 12" id="KW-0798">TonB box</keyword>
<keyword evidence="5 11" id="KW-0812">Transmembrane</keyword>
<dbReference type="PROSITE" id="PS52016">
    <property type="entry name" value="TONB_DEPENDENT_REC_3"/>
    <property type="match status" value="1"/>
</dbReference>
<dbReference type="InterPro" id="IPR039426">
    <property type="entry name" value="TonB-dep_rcpt-like"/>
</dbReference>
<evidence type="ECO:0000259" key="15">
    <source>
        <dbReference type="Pfam" id="PF00593"/>
    </source>
</evidence>
<evidence type="ECO:0000256" key="13">
    <source>
        <dbReference type="RuleBase" id="RU003357"/>
    </source>
</evidence>
<comment type="similarity">
    <text evidence="11 13">Belongs to the TonB-dependent receptor family.</text>
</comment>
<evidence type="ECO:0000256" key="11">
    <source>
        <dbReference type="PROSITE-ProRule" id="PRU01360"/>
    </source>
</evidence>
<dbReference type="AlphaFoldDB" id="A0A0A7S2H7"/>
<dbReference type="PROSITE" id="PS00430">
    <property type="entry name" value="TONB_DEPENDENT_REC_1"/>
    <property type="match status" value="1"/>
</dbReference>
<dbReference type="HOGENOM" id="CLU_008287_15_2_6"/>
<protein>
    <submittedName>
        <fullName evidence="17">Outer membrane receptor for ferrienterochelin and colicins</fullName>
    </submittedName>
</protein>
<gene>
    <name evidence="17" type="ORF">FPB0191_01900</name>
</gene>
<evidence type="ECO:0000256" key="2">
    <source>
        <dbReference type="ARBA" id="ARBA00022448"/>
    </source>
</evidence>
<evidence type="ECO:0000313" key="18">
    <source>
        <dbReference type="Proteomes" id="UP000030901"/>
    </source>
</evidence>
<dbReference type="OrthoDB" id="7051185at2"/>
<evidence type="ECO:0000256" key="1">
    <source>
        <dbReference type="ARBA" id="ARBA00004571"/>
    </source>
</evidence>
<keyword evidence="2 11" id="KW-0813">Transport</keyword>
<keyword evidence="18" id="KW-1185">Reference proteome</keyword>
<keyword evidence="9 11" id="KW-0472">Membrane</keyword>
<dbReference type="STRING" id="1267021.FPB0191_01900"/>
<dbReference type="InterPro" id="IPR010916">
    <property type="entry name" value="TonB_box_CS"/>
</dbReference>
<evidence type="ECO:0000256" key="8">
    <source>
        <dbReference type="ARBA" id="ARBA00023077"/>
    </source>
</evidence>
<dbReference type="PANTHER" id="PTHR32552:SF81">
    <property type="entry name" value="TONB-DEPENDENT OUTER MEMBRANE RECEPTOR"/>
    <property type="match status" value="1"/>
</dbReference>
<keyword evidence="7" id="KW-0406">Ion transport</keyword>
<evidence type="ECO:0000259" key="16">
    <source>
        <dbReference type="Pfam" id="PF07715"/>
    </source>
</evidence>
<keyword evidence="3 11" id="KW-1134">Transmembrane beta strand</keyword>
<evidence type="ECO:0000313" key="17">
    <source>
        <dbReference type="EMBL" id="AJA45714.1"/>
    </source>
</evidence>
<feature type="short sequence motif" description="TonB box" evidence="12">
    <location>
        <begin position="36"/>
        <end position="42"/>
    </location>
</feature>
<feature type="region of interest" description="Disordered" evidence="14">
    <location>
        <begin position="207"/>
        <end position="226"/>
    </location>
</feature>
<evidence type="ECO:0000256" key="6">
    <source>
        <dbReference type="ARBA" id="ARBA00023004"/>
    </source>
</evidence>
<evidence type="ECO:0000256" key="9">
    <source>
        <dbReference type="ARBA" id="ARBA00023136"/>
    </source>
</evidence>
<keyword evidence="6" id="KW-0408">Iron</keyword>
<evidence type="ECO:0000256" key="12">
    <source>
        <dbReference type="PROSITE-ProRule" id="PRU10143"/>
    </source>
</evidence>
<accession>A0A0A7S2H7</accession>
<dbReference type="Pfam" id="PF00593">
    <property type="entry name" value="TonB_dep_Rec_b-barrel"/>
    <property type="match status" value="1"/>
</dbReference>
<dbReference type="Gene3D" id="2.40.170.20">
    <property type="entry name" value="TonB-dependent receptor, beta-barrel domain"/>
    <property type="match status" value="1"/>
</dbReference>
<dbReference type="GO" id="GO:0006826">
    <property type="term" value="P:iron ion transport"/>
    <property type="evidence" value="ECO:0007669"/>
    <property type="project" value="UniProtKB-KW"/>
</dbReference>
<dbReference type="Proteomes" id="UP000030901">
    <property type="component" value="Chromosome"/>
</dbReference>
<feature type="domain" description="TonB-dependent receptor-like beta-barrel" evidence="15">
    <location>
        <begin position="247"/>
        <end position="631"/>
    </location>
</feature>
<keyword evidence="4" id="KW-0410">Iron transport</keyword>
<name>A0A0A7S2H7_FRIPE</name>
<dbReference type="PANTHER" id="PTHR32552">
    <property type="entry name" value="FERRICHROME IRON RECEPTOR-RELATED"/>
    <property type="match status" value="1"/>
</dbReference>
<dbReference type="InterPro" id="IPR036942">
    <property type="entry name" value="Beta-barrel_TonB_sf"/>
</dbReference>
<feature type="compositionally biased region" description="Polar residues" evidence="14">
    <location>
        <begin position="207"/>
        <end position="217"/>
    </location>
</feature>
<proteinExistence type="inferred from homology"/>
<dbReference type="SUPFAM" id="SSF56935">
    <property type="entry name" value="Porins"/>
    <property type="match status" value="1"/>
</dbReference>
<dbReference type="GO" id="GO:0009279">
    <property type="term" value="C:cell outer membrane"/>
    <property type="evidence" value="ECO:0007669"/>
    <property type="project" value="UniProtKB-SubCell"/>
</dbReference>
<reference evidence="17 18" key="1">
    <citation type="journal article" date="2014" name="Appl. Environ. Microbiol.">
        <title>Gut symbionts from distinct hosts exhibit genotoxic activity via divergent colibactin biosynthetic pathways.</title>
        <authorList>
            <person name="Engel P."/>
            <person name="Vizcaino M.I."/>
            <person name="Crawford J.M."/>
        </authorList>
    </citation>
    <scope>NUCLEOTIDE SEQUENCE [LARGE SCALE GENOMIC DNA]</scope>
    <source>
        <strain evidence="17 18">PEB0191</strain>
    </source>
</reference>
<keyword evidence="17" id="KW-0675">Receptor</keyword>
<keyword evidence="10 11" id="KW-0998">Cell outer membrane</keyword>
<dbReference type="EMBL" id="CP009056">
    <property type="protein sequence ID" value="AJA45714.1"/>
    <property type="molecule type" value="Genomic_DNA"/>
</dbReference>
<feature type="domain" description="TonB-dependent receptor plug" evidence="16">
    <location>
        <begin position="51"/>
        <end position="154"/>
    </location>
</feature>
<sequence>MKRKLIYLCVLGLLYNEELLAEQISKQNDRENDFDTIIVTASKQSNNAASSLNVSTQTISKTKLEAAGVDDTKKLSRVLPGLNIQNSGNLLYPAISLRGISSAQDFYTPAITFYVDGVPQLSTTLIQSLIDVDHISMIKGPQATLYGRSAQGGIVNITTAKPNNLFRGYIYGGIASRNGYQSHFNLSGPLVEDVFYGSVTLLRQSQPGAFNNPSTGSKRLGGSDENTGNIKLRLAPITAPWEINFSATEDSTHSTQDTYLDYRNTRSRKLLTSPGSLDPRMHRHTHSQTLSGSYDFGDWLLTANSAWQRLKYERRFPYGPFSAQSSEHWNQNTQEIRAATQGDNRLWDGVLGLYRLDIDQSRKSSSTNSSVSSQSLATYIDGTLHVSQFDLGAGLRASHDKAKTHFGKNNVWSAGNNSDNQVLGQFSVGYLLTPEWRIYTRVAQGYKSAGFTITPQTGSQAKPFVAEKSINYEIGSHYEIDDFQLQSAIYYTHTKDMQLYSGPMGFQTLKNAGSANAFGIEADAKWFFTTGWVATLNGNLAHSKFASNVTADDYANNRVPFIPKFGAGFSVDGMVATSIGAIMPRIAMNVTGPLYFDGSNQLRQGGYTTTDISLGWQTSERITVSGYINNIFDKRYRTYGYARGNSAFAQFNEGLTAGVNIKVDLF</sequence>
<dbReference type="KEGG" id="fpp:FPB0191_01900"/>
<dbReference type="InterPro" id="IPR012910">
    <property type="entry name" value="Plug_dom"/>
</dbReference>
<evidence type="ECO:0000256" key="14">
    <source>
        <dbReference type="SAM" id="MobiDB-lite"/>
    </source>
</evidence>
<evidence type="ECO:0000256" key="7">
    <source>
        <dbReference type="ARBA" id="ARBA00023065"/>
    </source>
</evidence>
<dbReference type="InterPro" id="IPR000531">
    <property type="entry name" value="Beta-barrel_TonB"/>
</dbReference>
<evidence type="ECO:0000256" key="5">
    <source>
        <dbReference type="ARBA" id="ARBA00022692"/>
    </source>
</evidence>
<dbReference type="Pfam" id="PF07715">
    <property type="entry name" value="Plug"/>
    <property type="match status" value="1"/>
</dbReference>
<evidence type="ECO:0000256" key="4">
    <source>
        <dbReference type="ARBA" id="ARBA00022496"/>
    </source>
</evidence>
<comment type="subcellular location">
    <subcellularLocation>
        <location evidence="1 11">Cell outer membrane</location>
        <topology evidence="1 11">Multi-pass membrane protein</topology>
    </subcellularLocation>
</comment>
<evidence type="ECO:0000256" key="3">
    <source>
        <dbReference type="ARBA" id="ARBA00022452"/>
    </source>
</evidence>
<organism evidence="17 18">
    <name type="scientific">Frischella perrara</name>
    <dbReference type="NCBI Taxonomy" id="1267021"/>
    <lineage>
        <taxon>Bacteria</taxon>
        <taxon>Pseudomonadati</taxon>
        <taxon>Pseudomonadota</taxon>
        <taxon>Gammaproteobacteria</taxon>
        <taxon>Orbales</taxon>
        <taxon>Orbaceae</taxon>
        <taxon>Frischella</taxon>
    </lineage>
</organism>
<evidence type="ECO:0000256" key="10">
    <source>
        <dbReference type="ARBA" id="ARBA00023237"/>
    </source>
</evidence>
<dbReference type="RefSeq" id="WP_082018303.1">
    <property type="nucleotide sequence ID" value="NZ_CP009056.1"/>
</dbReference>